<dbReference type="InterPro" id="IPR015943">
    <property type="entry name" value="WD40/YVTN_repeat-like_dom_sf"/>
</dbReference>
<feature type="region of interest" description="Disordered" evidence="1">
    <location>
        <begin position="273"/>
        <end position="294"/>
    </location>
</feature>
<evidence type="ECO:0000256" key="1">
    <source>
        <dbReference type="SAM" id="MobiDB-lite"/>
    </source>
</evidence>
<proteinExistence type="predicted"/>
<dbReference type="EMBL" id="JAGFBS010000020">
    <property type="protein sequence ID" value="KAG6373936.1"/>
    <property type="molecule type" value="Genomic_DNA"/>
</dbReference>
<comment type="caution">
    <text evidence="2">The sequence shown here is derived from an EMBL/GenBank/DDBJ whole genome shotgun (WGS) entry which is preliminary data.</text>
</comment>
<dbReference type="Proteomes" id="UP000683000">
    <property type="component" value="Unassembled WGS sequence"/>
</dbReference>
<name>A0A8I3A6Y4_9AGAM</name>
<dbReference type="Gene3D" id="2.130.10.10">
    <property type="entry name" value="YVTN repeat-like/Quinoprotein amine dehydrogenase"/>
    <property type="match status" value="1"/>
</dbReference>
<organism evidence="2 3">
    <name type="scientific">Boletus reticuloceps</name>
    <dbReference type="NCBI Taxonomy" id="495285"/>
    <lineage>
        <taxon>Eukaryota</taxon>
        <taxon>Fungi</taxon>
        <taxon>Dikarya</taxon>
        <taxon>Basidiomycota</taxon>
        <taxon>Agaricomycotina</taxon>
        <taxon>Agaricomycetes</taxon>
        <taxon>Agaricomycetidae</taxon>
        <taxon>Boletales</taxon>
        <taxon>Boletineae</taxon>
        <taxon>Boletaceae</taxon>
        <taxon>Boletoideae</taxon>
        <taxon>Boletus</taxon>
    </lineage>
</organism>
<dbReference type="SUPFAM" id="SSF101898">
    <property type="entry name" value="NHL repeat"/>
    <property type="match status" value="1"/>
</dbReference>
<keyword evidence="3" id="KW-1185">Reference proteome</keyword>
<evidence type="ECO:0000313" key="3">
    <source>
        <dbReference type="Proteomes" id="UP000683000"/>
    </source>
</evidence>
<sequence>MTLTCETFEGNPRIITATRDPRVQLWALDSKYHLSNIFSVELKSTAPRASCFCGGDVMIFGMYDGEICTLRSEDSMVLGTHTTGRMIGGAAVDQTRTYVVIDNAVAGYSLHRIDDGTCTQTYDTKPLRTYPKQVAFAEHGEKIVGGGEDGKTYQGRTFHLIATASSSEHDPKIIIWKKRILSPKQEQHIISSRSIIMVLTQIIIHLLAISMVPVIASQTIWGSQAVDMKSLWNNYKTSQNFDAGDKDKIHVRSMSQEALWQATSSHKVEDAVQQTSEKEPWPEVGGMGKEGVRGADPKAVRIGEESIQGPLVMGTEKETGLVVI</sequence>
<evidence type="ECO:0000313" key="2">
    <source>
        <dbReference type="EMBL" id="KAG6373936.1"/>
    </source>
</evidence>
<protein>
    <submittedName>
        <fullName evidence="2">Uncharacterized protein</fullName>
    </submittedName>
</protein>
<gene>
    <name evidence="2" type="ORF">JVT61DRAFT_6098</name>
</gene>
<dbReference type="OrthoDB" id="2654453at2759"/>
<accession>A0A8I3A6Y4</accession>
<dbReference type="AlphaFoldDB" id="A0A8I3A6Y4"/>
<reference evidence="2" key="1">
    <citation type="submission" date="2021-03" db="EMBL/GenBank/DDBJ databases">
        <title>Evolutionary innovations through gain and loss of genes in the ectomycorrhizal Boletales.</title>
        <authorList>
            <person name="Wu G."/>
            <person name="Miyauchi S."/>
            <person name="Morin E."/>
            <person name="Yang Z.-L."/>
            <person name="Xu J."/>
            <person name="Martin F.M."/>
        </authorList>
    </citation>
    <scope>NUCLEOTIDE SEQUENCE</scope>
    <source>
        <strain evidence="2">BR01</strain>
    </source>
</reference>